<feature type="chain" id="PRO_5032468437" description="Secreted protein" evidence="1">
    <location>
        <begin position="18"/>
        <end position="69"/>
    </location>
</feature>
<dbReference type="Proteomes" id="UP000607653">
    <property type="component" value="Unassembled WGS sequence"/>
</dbReference>
<sequence>MSLMPLLFRSLVRLVSSLVGRPATSVTTILYYSDLLPRNTNLERLVRPDMLDRENYLLHFLINLLRCFW</sequence>
<evidence type="ECO:0000256" key="1">
    <source>
        <dbReference type="SAM" id="SignalP"/>
    </source>
</evidence>
<protein>
    <recommendedName>
        <fullName evidence="4">Secreted protein</fullName>
    </recommendedName>
</protein>
<evidence type="ECO:0008006" key="4">
    <source>
        <dbReference type="Google" id="ProtNLM"/>
    </source>
</evidence>
<accession>A0A822ZES4</accession>
<evidence type="ECO:0000313" key="3">
    <source>
        <dbReference type="Proteomes" id="UP000607653"/>
    </source>
</evidence>
<keyword evidence="1" id="KW-0732">Signal</keyword>
<keyword evidence="3" id="KW-1185">Reference proteome</keyword>
<dbReference type="PANTHER" id="PTHR37900:SF5">
    <property type="entry name" value="OS02G0159250 PROTEIN"/>
    <property type="match status" value="1"/>
</dbReference>
<feature type="signal peptide" evidence="1">
    <location>
        <begin position="1"/>
        <end position="17"/>
    </location>
</feature>
<dbReference type="PANTHER" id="PTHR37900">
    <property type="match status" value="1"/>
</dbReference>
<evidence type="ECO:0000313" key="2">
    <source>
        <dbReference type="EMBL" id="DAD44704.1"/>
    </source>
</evidence>
<name>A0A822ZES4_NELNU</name>
<proteinExistence type="predicted"/>
<comment type="caution">
    <text evidence="2">The sequence shown here is derived from an EMBL/GenBank/DDBJ whole genome shotgun (WGS) entry which is preliminary data.</text>
</comment>
<dbReference type="EMBL" id="DUZY01000007">
    <property type="protein sequence ID" value="DAD44704.1"/>
    <property type="molecule type" value="Genomic_DNA"/>
</dbReference>
<dbReference type="AlphaFoldDB" id="A0A822ZES4"/>
<reference evidence="2 3" key="1">
    <citation type="journal article" date="2020" name="Mol. Biol. Evol.">
        <title>Distinct Expression and Methylation Patterns for Genes with Different Fates following a Single Whole-Genome Duplication in Flowering Plants.</title>
        <authorList>
            <person name="Shi T."/>
            <person name="Rahmani R.S."/>
            <person name="Gugger P.F."/>
            <person name="Wang M."/>
            <person name="Li H."/>
            <person name="Zhang Y."/>
            <person name="Li Z."/>
            <person name="Wang Q."/>
            <person name="Van de Peer Y."/>
            <person name="Marchal K."/>
            <person name="Chen J."/>
        </authorList>
    </citation>
    <scope>NUCLEOTIDE SEQUENCE [LARGE SCALE GENOMIC DNA]</scope>
    <source>
        <tissue evidence="2">Leaf</tissue>
    </source>
</reference>
<organism evidence="2 3">
    <name type="scientific">Nelumbo nucifera</name>
    <name type="common">Sacred lotus</name>
    <dbReference type="NCBI Taxonomy" id="4432"/>
    <lineage>
        <taxon>Eukaryota</taxon>
        <taxon>Viridiplantae</taxon>
        <taxon>Streptophyta</taxon>
        <taxon>Embryophyta</taxon>
        <taxon>Tracheophyta</taxon>
        <taxon>Spermatophyta</taxon>
        <taxon>Magnoliopsida</taxon>
        <taxon>Proteales</taxon>
        <taxon>Nelumbonaceae</taxon>
        <taxon>Nelumbo</taxon>
    </lineage>
</organism>
<gene>
    <name evidence="2" type="ORF">HUJ06_002934</name>
</gene>